<feature type="region of interest" description="Disordered" evidence="1">
    <location>
        <begin position="1"/>
        <end position="60"/>
    </location>
</feature>
<dbReference type="AlphaFoldDB" id="V5FAX1"/>
<name>V5FAX1_BYSSN</name>
<proteinExistence type="predicted"/>
<evidence type="ECO:0000313" key="2">
    <source>
        <dbReference type="EMBL" id="GAD93644.1"/>
    </source>
</evidence>
<reference evidence="3" key="1">
    <citation type="journal article" date="2014" name="Genome Announc.">
        <title>Draft genome sequence of the formaldehyde-resistant fungus Byssochlamys spectabilis No. 5 (anamorph Paecilomyces variotii No. 5) (NBRC109023).</title>
        <authorList>
            <person name="Oka T."/>
            <person name="Ekino K."/>
            <person name="Fukuda K."/>
            <person name="Nomura Y."/>
        </authorList>
    </citation>
    <scope>NUCLEOTIDE SEQUENCE [LARGE SCALE GENOMIC DNA]</scope>
    <source>
        <strain evidence="3">No. 5 / NBRC 109023</strain>
    </source>
</reference>
<accession>V5FAX1</accession>
<dbReference type="InParanoid" id="V5FAX1"/>
<sequence length="165" mass="19241">MDNDTQPPPPANRHRRLASNPGDPARRGRSRSPDMSRIQYRSRSTDANQGNMRDGASRPDLEEAILEQELNLDWATEELHGARDFAMQAGIKLAEIDLLMIKGPRWRRAKREYEENQIPSGDRYQAKDELLTAFIKRSEYRLWWYSLEARRRILAGKGERESDFN</sequence>
<comment type="caution">
    <text evidence="2">The sequence shown here is derived from an EMBL/GenBank/DDBJ whole genome shotgun (WGS) entry which is preliminary data.</text>
</comment>
<feature type="compositionally biased region" description="Polar residues" evidence="1">
    <location>
        <begin position="39"/>
        <end position="51"/>
    </location>
</feature>
<gene>
    <name evidence="2" type="ORF">PVAR5_2257</name>
</gene>
<dbReference type="EMBL" id="BAUL01000062">
    <property type="protein sequence ID" value="GAD93644.1"/>
    <property type="molecule type" value="Genomic_DNA"/>
</dbReference>
<feature type="compositionally biased region" description="Pro residues" evidence="1">
    <location>
        <begin position="1"/>
        <end position="11"/>
    </location>
</feature>
<evidence type="ECO:0000313" key="3">
    <source>
        <dbReference type="Proteomes" id="UP000018001"/>
    </source>
</evidence>
<evidence type="ECO:0000256" key="1">
    <source>
        <dbReference type="SAM" id="MobiDB-lite"/>
    </source>
</evidence>
<dbReference type="HOGENOM" id="CLU_1610521_0_0_1"/>
<dbReference type="Proteomes" id="UP000018001">
    <property type="component" value="Unassembled WGS sequence"/>
</dbReference>
<protein>
    <submittedName>
        <fullName evidence="2">Uncharacterized protein</fullName>
    </submittedName>
</protein>
<organism evidence="2 3">
    <name type="scientific">Byssochlamys spectabilis (strain No. 5 / NBRC 109023)</name>
    <name type="common">Paecilomyces variotii</name>
    <dbReference type="NCBI Taxonomy" id="1356009"/>
    <lineage>
        <taxon>Eukaryota</taxon>
        <taxon>Fungi</taxon>
        <taxon>Dikarya</taxon>
        <taxon>Ascomycota</taxon>
        <taxon>Pezizomycotina</taxon>
        <taxon>Eurotiomycetes</taxon>
        <taxon>Eurotiomycetidae</taxon>
        <taxon>Eurotiales</taxon>
        <taxon>Thermoascaceae</taxon>
        <taxon>Paecilomyces</taxon>
    </lineage>
</organism>
<keyword evidence="3" id="KW-1185">Reference proteome</keyword>